<dbReference type="InterPro" id="IPR011049">
    <property type="entry name" value="Serralysin-like_metalloprot_C"/>
</dbReference>
<accession>A0A4P8IV64</accession>
<dbReference type="Pfam" id="PF05658">
    <property type="entry name" value="YadA_head"/>
    <property type="match status" value="3"/>
</dbReference>
<dbReference type="Gene3D" id="2.150.10.10">
    <property type="entry name" value="Serralysin-like metalloprotease, C-terminal"/>
    <property type="match status" value="3"/>
</dbReference>
<dbReference type="InterPro" id="IPR008635">
    <property type="entry name" value="Coiled_stalk_dom"/>
</dbReference>
<feature type="domain" description="Trimeric autotransporter adhesin YadA-like stalk" evidence="13">
    <location>
        <begin position="279"/>
        <end position="319"/>
    </location>
</feature>
<dbReference type="Pfam" id="PF03895">
    <property type="entry name" value="YadA_anchor"/>
    <property type="match status" value="1"/>
</dbReference>
<dbReference type="InterPro" id="IPR005594">
    <property type="entry name" value="YadA_C"/>
</dbReference>
<dbReference type="SUPFAM" id="SSF101967">
    <property type="entry name" value="Adhesin YadA, collagen-binding domain"/>
    <property type="match status" value="4"/>
</dbReference>
<dbReference type="SUPFAM" id="SSF54523">
    <property type="entry name" value="Pili subunits"/>
    <property type="match status" value="1"/>
</dbReference>
<sequence length="674" mass="66515">MNKAYRLILNKASGTWTAVSEIANGQSKGRSVTREGVVALGLILGLGGVLAPDESRADTCTASASNNYFCNSGSSGVAIGDGATVTNVLSQGSPLAIGRSASATNDGAQAIGANSSASGHNSTAIGYLATANAESANAIGTGAQATQADSVALGSGSTTTRGSITSVADPLSYSNARVSTSVGEISVGSSNAQRQITNVAAGTQSTDAANVGQVSAVKTVVDKNTGDIKDLSTKIDNGSVGLVQQDAGTMNLTVGKGAGGTEVSFAAGQDADGKAITRKLTNVSDGTNVNDAVNYGQLSSVKSVVDQNTTNISDLSQQIKQISSGEVGLVQQDDATKAITVAALTGGTTVSFLGTAGTRTLTGVAAGSVSETSTDAVNGSQLYALSQQVTQNTNAISIINGGDGGGGLTKNSVQYDSDAHDSVTMGNGTDAVSLKNVKSGDVSQNSTDAVNGGQLWETHQLLQDLDQKVTNTQTTGISNVSINAANPTVASASGSGSVAIGGGSVASGANSTALGENATATGTTSVALGANATATGTNSVALGQGSVASEDKTVSVGSQGNERRITNVDKGQAPTDAANMGQLNALRSDMNNSINQVAKAAYGGIAAAMAMPNMTPSGPGKTVVAAGAANYKGYNAIAAGATYRSRSGNLLVNGALSMTQSGEAGVRAQVGYEF</sequence>
<evidence type="ECO:0000259" key="13">
    <source>
        <dbReference type="Pfam" id="PF05662"/>
    </source>
</evidence>
<dbReference type="Gene3D" id="1.20.5.170">
    <property type="match status" value="2"/>
</dbReference>
<protein>
    <recommendedName>
        <fullName evidence="17">Adhesin</fullName>
    </recommendedName>
</protein>
<keyword evidence="8" id="KW-0653">Protein transport</keyword>
<keyword evidence="5" id="KW-1134">Transmembrane beta strand</keyword>
<dbReference type="EMBL" id="CP040077">
    <property type="protein sequence ID" value="QCP51303.1"/>
    <property type="molecule type" value="Genomic_DNA"/>
</dbReference>
<evidence type="ECO:0000256" key="10">
    <source>
        <dbReference type="ARBA" id="ARBA00023237"/>
    </source>
</evidence>
<evidence type="ECO:0000256" key="2">
    <source>
        <dbReference type="ARBA" id="ARBA00004442"/>
    </source>
</evidence>
<keyword evidence="4" id="KW-0813">Transport</keyword>
<evidence type="ECO:0000256" key="4">
    <source>
        <dbReference type="ARBA" id="ARBA00022448"/>
    </source>
</evidence>
<dbReference type="Pfam" id="PF13018">
    <property type="entry name" value="ESPR"/>
    <property type="match status" value="1"/>
</dbReference>
<feature type="domain" description="Trimeric autotransporter adhesin YadA-like head" evidence="12">
    <location>
        <begin position="534"/>
        <end position="558"/>
    </location>
</feature>
<dbReference type="InterPro" id="IPR045584">
    <property type="entry name" value="Pilin-like"/>
</dbReference>
<feature type="domain" description="Trimeric autotransporter adhesin YadA-like head" evidence="12">
    <location>
        <begin position="117"/>
        <end position="135"/>
    </location>
</feature>
<dbReference type="OrthoDB" id="1632057at2"/>
<dbReference type="Proteomes" id="UP000298656">
    <property type="component" value="Chromosome 1"/>
</dbReference>
<evidence type="ECO:0000259" key="14">
    <source>
        <dbReference type="Pfam" id="PF13018"/>
    </source>
</evidence>
<keyword evidence="10" id="KW-0998">Cell outer membrane</keyword>
<organism evidence="15 16">
    <name type="scientific">Trinickia violacea</name>
    <dbReference type="NCBI Taxonomy" id="2571746"/>
    <lineage>
        <taxon>Bacteria</taxon>
        <taxon>Pseudomonadati</taxon>
        <taxon>Pseudomonadota</taxon>
        <taxon>Betaproteobacteria</taxon>
        <taxon>Burkholderiales</taxon>
        <taxon>Burkholderiaceae</taxon>
        <taxon>Trinickia</taxon>
    </lineage>
</organism>
<evidence type="ECO:0000256" key="7">
    <source>
        <dbReference type="ARBA" id="ARBA00022729"/>
    </source>
</evidence>
<comment type="similarity">
    <text evidence="3">Belongs to the autotransporter-2 (AT-2) (TC 1.B.40) family.</text>
</comment>
<dbReference type="GO" id="GO:0009279">
    <property type="term" value="C:cell outer membrane"/>
    <property type="evidence" value="ECO:0007669"/>
    <property type="project" value="UniProtKB-SubCell"/>
</dbReference>
<feature type="domain" description="Trimeric autotransporter adhesin YadA-like stalk" evidence="13">
    <location>
        <begin position="195"/>
        <end position="234"/>
    </location>
</feature>
<dbReference type="InterPro" id="IPR008640">
    <property type="entry name" value="Adhesin_Head_dom"/>
</dbReference>
<evidence type="ECO:0000256" key="3">
    <source>
        <dbReference type="ARBA" id="ARBA00005848"/>
    </source>
</evidence>
<feature type="domain" description="Trimeric autotransporter adhesin YadA-like C-terminal membrane anchor" evidence="11">
    <location>
        <begin position="616"/>
        <end position="674"/>
    </location>
</feature>
<reference evidence="15 16" key="1">
    <citation type="submission" date="2019-05" db="EMBL/GenBank/DDBJ databases">
        <title>Burkholderia sp. DHOD12, isolated from subtropical forest soil.</title>
        <authorList>
            <person name="Gao Z.-H."/>
            <person name="Qiu L.-H."/>
        </authorList>
    </citation>
    <scope>NUCLEOTIDE SEQUENCE [LARGE SCALE GENOMIC DNA]</scope>
    <source>
        <strain evidence="15 16">DHOD12</strain>
    </source>
</reference>
<evidence type="ECO:0000259" key="11">
    <source>
        <dbReference type="Pfam" id="PF03895"/>
    </source>
</evidence>
<dbReference type="GO" id="GO:0009986">
    <property type="term" value="C:cell surface"/>
    <property type="evidence" value="ECO:0007669"/>
    <property type="project" value="UniProtKB-SubCell"/>
</dbReference>
<evidence type="ECO:0000256" key="9">
    <source>
        <dbReference type="ARBA" id="ARBA00023136"/>
    </source>
</evidence>
<feature type="domain" description="Trimeric autotransporter adhesin YadA-like stalk" evidence="13">
    <location>
        <begin position="361"/>
        <end position="400"/>
    </location>
</feature>
<keyword evidence="7" id="KW-0732">Signal</keyword>
<comment type="subcellular location">
    <subcellularLocation>
        <location evidence="2">Cell outer membrane</location>
    </subcellularLocation>
    <subcellularLocation>
        <location evidence="1">Cell surface</location>
    </subcellularLocation>
</comment>
<keyword evidence="6" id="KW-0812">Transmembrane</keyword>
<evidence type="ECO:0008006" key="17">
    <source>
        <dbReference type="Google" id="ProtNLM"/>
    </source>
</evidence>
<dbReference type="Pfam" id="PF05662">
    <property type="entry name" value="YadA_stalk"/>
    <property type="match status" value="5"/>
</dbReference>
<name>A0A4P8IV64_9BURK</name>
<dbReference type="AlphaFoldDB" id="A0A4P8IV64"/>
<dbReference type="InterPro" id="IPR024973">
    <property type="entry name" value="ESPR"/>
</dbReference>
<gene>
    <name evidence="15" type="ORF">FAZ95_20400</name>
</gene>
<proteinExistence type="inferred from homology"/>
<dbReference type="GO" id="GO:0015031">
    <property type="term" value="P:protein transport"/>
    <property type="evidence" value="ECO:0007669"/>
    <property type="project" value="UniProtKB-KW"/>
</dbReference>
<evidence type="ECO:0000256" key="1">
    <source>
        <dbReference type="ARBA" id="ARBA00004241"/>
    </source>
</evidence>
<evidence type="ECO:0000313" key="15">
    <source>
        <dbReference type="EMBL" id="QCP51303.1"/>
    </source>
</evidence>
<evidence type="ECO:0000256" key="6">
    <source>
        <dbReference type="ARBA" id="ARBA00022692"/>
    </source>
</evidence>
<evidence type="ECO:0000313" key="16">
    <source>
        <dbReference type="Proteomes" id="UP000298656"/>
    </source>
</evidence>
<evidence type="ECO:0000259" key="12">
    <source>
        <dbReference type="Pfam" id="PF05658"/>
    </source>
</evidence>
<feature type="domain" description="ESPR" evidence="14">
    <location>
        <begin position="1"/>
        <end position="47"/>
    </location>
</feature>
<evidence type="ECO:0000256" key="8">
    <source>
        <dbReference type="ARBA" id="ARBA00022927"/>
    </source>
</evidence>
<evidence type="ECO:0000256" key="5">
    <source>
        <dbReference type="ARBA" id="ARBA00022452"/>
    </source>
</evidence>
<keyword evidence="9" id="KW-0472">Membrane</keyword>
<dbReference type="KEGG" id="tvl:FAZ95_20400"/>
<dbReference type="Gene3D" id="3.30.1300.30">
    <property type="entry name" value="GSPII I/J protein-like"/>
    <property type="match status" value="1"/>
</dbReference>
<feature type="domain" description="Trimeric autotransporter adhesin YadA-like stalk" evidence="13">
    <location>
        <begin position="436"/>
        <end position="468"/>
    </location>
</feature>
<keyword evidence="16" id="KW-1185">Reference proteome</keyword>
<feature type="domain" description="Trimeric autotransporter adhesin YadA-like stalk" evidence="13">
    <location>
        <begin position="564"/>
        <end position="601"/>
    </location>
</feature>
<feature type="domain" description="Trimeric autotransporter adhesin YadA-like head" evidence="12">
    <location>
        <begin position="506"/>
        <end position="532"/>
    </location>
</feature>
<dbReference type="RefSeq" id="WP_137334088.1">
    <property type="nucleotide sequence ID" value="NZ_CP040077.1"/>
</dbReference>